<evidence type="ECO:0000256" key="1">
    <source>
        <dbReference type="SAM" id="Phobius"/>
    </source>
</evidence>
<feature type="non-terminal residue" evidence="2">
    <location>
        <position position="1"/>
    </location>
</feature>
<feature type="transmembrane region" description="Helical" evidence="1">
    <location>
        <begin position="38"/>
        <end position="60"/>
    </location>
</feature>
<dbReference type="EMBL" id="CAXITT010000550">
    <property type="protein sequence ID" value="CAL1543469.1"/>
    <property type="molecule type" value="Genomic_DNA"/>
</dbReference>
<feature type="non-terminal residue" evidence="2">
    <location>
        <position position="106"/>
    </location>
</feature>
<keyword evidence="1" id="KW-0472">Membrane</keyword>
<sequence>YFWWFSTAANYGCFLAMSLERWFYIARPFAYGRCIGKLFFAVSVASIWVLAGVFACATQIVGSDGGFFIEVYLLPVSHTVACCFIFAIYYHIVVITRRHIEAISKT</sequence>
<keyword evidence="1" id="KW-1133">Transmembrane helix</keyword>
<feature type="transmembrane region" description="Helical" evidence="1">
    <location>
        <begin position="6"/>
        <end position="26"/>
    </location>
</feature>
<evidence type="ECO:0000313" key="2">
    <source>
        <dbReference type="EMBL" id="CAL1543469.1"/>
    </source>
</evidence>
<reference evidence="2 3" key="1">
    <citation type="submission" date="2024-04" db="EMBL/GenBank/DDBJ databases">
        <authorList>
            <consortium name="Genoscope - CEA"/>
            <person name="William W."/>
        </authorList>
    </citation>
    <scope>NUCLEOTIDE SEQUENCE [LARGE SCALE GENOMIC DNA]</scope>
</reference>
<accession>A0AAV2IB29</accession>
<protein>
    <submittedName>
        <fullName evidence="2">Uncharacterized protein</fullName>
    </submittedName>
</protein>
<comment type="caution">
    <text evidence="2">The sequence shown here is derived from an EMBL/GenBank/DDBJ whole genome shotgun (WGS) entry which is preliminary data.</text>
</comment>
<gene>
    <name evidence="2" type="ORF">GSLYS_00017003001</name>
</gene>
<feature type="transmembrane region" description="Helical" evidence="1">
    <location>
        <begin position="72"/>
        <end position="95"/>
    </location>
</feature>
<evidence type="ECO:0000313" key="3">
    <source>
        <dbReference type="Proteomes" id="UP001497497"/>
    </source>
</evidence>
<dbReference type="AlphaFoldDB" id="A0AAV2IB29"/>
<keyword evidence="1" id="KW-0812">Transmembrane</keyword>
<organism evidence="2 3">
    <name type="scientific">Lymnaea stagnalis</name>
    <name type="common">Great pond snail</name>
    <name type="synonym">Helix stagnalis</name>
    <dbReference type="NCBI Taxonomy" id="6523"/>
    <lineage>
        <taxon>Eukaryota</taxon>
        <taxon>Metazoa</taxon>
        <taxon>Spiralia</taxon>
        <taxon>Lophotrochozoa</taxon>
        <taxon>Mollusca</taxon>
        <taxon>Gastropoda</taxon>
        <taxon>Heterobranchia</taxon>
        <taxon>Euthyneura</taxon>
        <taxon>Panpulmonata</taxon>
        <taxon>Hygrophila</taxon>
        <taxon>Lymnaeoidea</taxon>
        <taxon>Lymnaeidae</taxon>
        <taxon>Lymnaea</taxon>
    </lineage>
</organism>
<proteinExistence type="predicted"/>
<name>A0AAV2IB29_LYMST</name>
<dbReference type="Proteomes" id="UP001497497">
    <property type="component" value="Unassembled WGS sequence"/>
</dbReference>
<dbReference type="SUPFAM" id="SSF81321">
    <property type="entry name" value="Family A G protein-coupled receptor-like"/>
    <property type="match status" value="1"/>
</dbReference>
<keyword evidence="3" id="KW-1185">Reference proteome</keyword>
<dbReference type="Gene3D" id="1.20.1070.10">
    <property type="entry name" value="Rhodopsin 7-helix transmembrane proteins"/>
    <property type="match status" value="1"/>
</dbReference>